<keyword evidence="3" id="KW-1185">Reference proteome</keyword>
<dbReference type="Proteomes" id="UP000832097">
    <property type="component" value="Chromosome"/>
</dbReference>
<evidence type="ECO:0000313" key="3">
    <source>
        <dbReference type="Proteomes" id="UP000832097"/>
    </source>
</evidence>
<keyword evidence="1" id="KW-0472">Membrane</keyword>
<gene>
    <name evidence="2" type="ORF">MTO99_08650</name>
</gene>
<sequence length="183" mass="18552">MPSPSRLRTAALLSFGVAAVYAALVVVAATGSAELADHASGAGRATEALAGAAFVVGAIALMALTPRPGILWWLPGIVGLAASGITMIVTAISGAEPPFWLFVSEAVLTAVGLVIVSVSAVRRRVLPWWAAIGIALILPIMFLVPMNGIVLVLVWAAVGIGALRASAREAADSPTPAVAMLRP</sequence>
<protein>
    <recommendedName>
        <fullName evidence="4">DUF4386 family protein</fullName>
    </recommendedName>
</protein>
<dbReference type="EMBL" id="CP094528">
    <property type="protein sequence ID" value="UOE45797.1"/>
    <property type="molecule type" value="Genomic_DNA"/>
</dbReference>
<keyword evidence="1" id="KW-0812">Transmembrane</keyword>
<proteinExistence type="predicted"/>
<dbReference type="RefSeq" id="WP_243558430.1">
    <property type="nucleotide sequence ID" value="NZ_CP094528.1"/>
</dbReference>
<reference evidence="2 3" key="1">
    <citation type="submission" date="2022-03" db="EMBL/GenBank/DDBJ databases">
        <title>Mucilaginibacter sp. isolated from the gut of Protaetia brevitarsis seulensis larvae.</title>
        <authorList>
            <person name="Won M."/>
            <person name="Kim S.-J."/>
            <person name="Kwon S.-W."/>
        </authorList>
    </citation>
    <scope>NUCLEOTIDE SEQUENCE [LARGE SCALE GENOMIC DNA]</scope>
    <source>
        <strain evidence="2 3">CFWR-12</strain>
    </source>
</reference>
<feature type="transmembrane region" description="Helical" evidence="1">
    <location>
        <begin position="45"/>
        <end position="64"/>
    </location>
</feature>
<organism evidence="2 3">
    <name type="scientific">Agromyces larvae</name>
    <dbReference type="NCBI Taxonomy" id="2929802"/>
    <lineage>
        <taxon>Bacteria</taxon>
        <taxon>Bacillati</taxon>
        <taxon>Actinomycetota</taxon>
        <taxon>Actinomycetes</taxon>
        <taxon>Micrococcales</taxon>
        <taxon>Microbacteriaceae</taxon>
        <taxon>Agromyces</taxon>
    </lineage>
</organism>
<feature type="transmembrane region" description="Helical" evidence="1">
    <location>
        <begin position="71"/>
        <end position="93"/>
    </location>
</feature>
<feature type="transmembrane region" description="Helical" evidence="1">
    <location>
        <begin position="12"/>
        <end position="33"/>
    </location>
</feature>
<name>A0ABY4C5U4_9MICO</name>
<accession>A0ABY4C5U4</accession>
<evidence type="ECO:0000256" key="1">
    <source>
        <dbReference type="SAM" id="Phobius"/>
    </source>
</evidence>
<evidence type="ECO:0000313" key="2">
    <source>
        <dbReference type="EMBL" id="UOE45797.1"/>
    </source>
</evidence>
<feature type="transmembrane region" description="Helical" evidence="1">
    <location>
        <begin position="99"/>
        <end position="118"/>
    </location>
</feature>
<keyword evidence="1" id="KW-1133">Transmembrane helix</keyword>
<evidence type="ECO:0008006" key="4">
    <source>
        <dbReference type="Google" id="ProtNLM"/>
    </source>
</evidence>